<evidence type="ECO:0000256" key="2">
    <source>
        <dbReference type="ARBA" id="ARBA00022472"/>
    </source>
</evidence>
<dbReference type="InterPro" id="IPR023050">
    <property type="entry name" value="PyrR"/>
</dbReference>
<dbReference type="EC" id="2.4.2.9" evidence="5"/>
<dbReference type="GO" id="GO:0004845">
    <property type="term" value="F:uracil phosphoribosyltransferase activity"/>
    <property type="evidence" value="ECO:0007669"/>
    <property type="project" value="UniProtKB-UniRule"/>
</dbReference>
<proteinExistence type="inferred from homology"/>
<dbReference type="FunFam" id="3.40.50.2020:FF:000020">
    <property type="entry name" value="Bifunctional protein PyrR"/>
    <property type="match status" value="1"/>
</dbReference>
<evidence type="ECO:0000259" key="6">
    <source>
        <dbReference type="Pfam" id="PF00156"/>
    </source>
</evidence>
<comment type="catalytic activity">
    <reaction evidence="5">
        <text>UMP + diphosphate = 5-phospho-alpha-D-ribose 1-diphosphate + uracil</text>
        <dbReference type="Rhea" id="RHEA:13017"/>
        <dbReference type="ChEBI" id="CHEBI:17568"/>
        <dbReference type="ChEBI" id="CHEBI:33019"/>
        <dbReference type="ChEBI" id="CHEBI:57865"/>
        <dbReference type="ChEBI" id="CHEBI:58017"/>
        <dbReference type="EC" id="2.4.2.9"/>
    </reaction>
</comment>
<keyword evidence="3 5" id="KW-0805">Transcription regulation</keyword>
<dbReference type="NCBIfam" id="NF003548">
    <property type="entry name" value="PRK05205.1-4"/>
    <property type="match status" value="1"/>
</dbReference>
<dbReference type="NCBIfam" id="NF003549">
    <property type="entry name" value="PRK05205.1-5"/>
    <property type="match status" value="1"/>
</dbReference>
<name>A0A0R1TR31_9LACO</name>
<dbReference type="PATRIC" id="fig|1423724.4.peg.1217"/>
<dbReference type="CDD" id="cd06223">
    <property type="entry name" value="PRTases_typeI"/>
    <property type="match status" value="1"/>
</dbReference>
<comment type="function">
    <text evidence="5">Also displays a weak uracil phosphoribosyltransferase activity which is not physiologically significant.</text>
</comment>
<dbReference type="InterPro" id="IPR000836">
    <property type="entry name" value="PRTase_dom"/>
</dbReference>
<keyword evidence="5" id="KW-0694">RNA-binding</keyword>
<reference evidence="7 8" key="1">
    <citation type="journal article" date="2015" name="Genome Announc.">
        <title>Expanding the biotechnology potential of lactobacilli through comparative genomics of 213 strains and associated genera.</title>
        <authorList>
            <person name="Sun Z."/>
            <person name="Harris H.M."/>
            <person name="McCann A."/>
            <person name="Guo C."/>
            <person name="Argimon S."/>
            <person name="Zhang W."/>
            <person name="Yang X."/>
            <person name="Jeffery I.B."/>
            <person name="Cooney J.C."/>
            <person name="Kagawa T.F."/>
            <person name="Liu W."/>
            <person name="Song Y."/>
            <person name="Salvetti E."/>
            <person name="Wrobel A."/>
            <person name="Rasinkangas P."/>
            <person name="Parkhill J."/>
            <person name="Rea M.C."/>
            <person name="O'Sullivan O."/>
            <person name="Ritari J."/>
            <person name="Douillard F.P."/>
            <person name="Paul Ross R."/>
            <person name="Yang R."/>
            <person name="Briner A.E."/>
            <person name="Felis G.E."/>
            <person name="de Vos W.M."/>
            <person name="Barrangou R."/>
            <person name="Klaenhammer T.R."/>
            <person name="Caufield P.W."/>
            <person name="Cui Y."/>
            <person name="Zhang H."/>
            <person name="O'Toole P.W."/>
        </authorList>
    </citation>
    <scope>NUCLEOTIDE SEQUENCE [LARGE SCALE GENOMIC DNA]</scope>
    <source>
        <strain evidence="7 8">DSM 16634</strain>
    </source>
</reference>
<organism evidence="7 8">
    <name type="scientific">Ligilactobacillus apodemi DSM 16634 = JCM 16172</name>
    <dbReference type="NCBI Taxonomy" id="1423724"/>
    <lineage>
        <taxon>Bacteria</taxon>
        <taxon>Bacillati</taxon>
        <taxon>Bacillota</taxon>
        <taxon>Bacilli</taxon>
        <taxon>Lactobacillales</taxon>
        <taxon>Lactobacillaceae</taxon>
        <taxon>Ligilactobacillus</taxon>
    </lineage>
</organism>
<dbReference type="NCBIfam" id="NF003545">
    <property type="entry name" value="PRK05205.1-1"/>
    <property type="match status" value="1"/>
</dbReference>
<sequence>MAKEIIDAITMKRALTRMTYEIIEKNKGVDNIVLVGIKTRGIYLAKRIAARLQQLEDVTIPVGELDISLYRDDVHHDANEKNEPVVKGSQIAFDINDKHVILVDDVLFTGRTIRAALDALMDQGRPKTINLAILVDRGHRELPIRADFVGKNIPTSLNEEVSVFVEEIDGKDGIELKTIK</sequence>
<evidence type="ECO:0000313" key="7">
    <source>
        <dbReference type="EMBL" id="KRL83900.1"/>
    </source>
</evidence>
<feature type="short sequence motif" description="PRPP-binding" evidence="5">
    <location>
        <begin position="100"/>
        <end position="112"/>
    </location>
</feature>
<dbReference type="Gene3D" id="3.40.50.2020">
    <property type="match status" value="1"/>
</dbReference>
<evidence type="ECO:0000256" key="4">
    <source>
        <dbReference type="ARBA" id="ARBA00023163"/>
    </source>
</evidence>
<keyword evidence="5 7" id="KW-0328">Glycosyltransferase</keyword>
<dbReference type="GO" id="GO:0006353">
    <property type="term" value="P:DNA-templated transcription termination"/>
    <property type="evidence" value="ECO:0007669"/>
    <property type="project" value="UniProtKB-UniRule"/>
</dbReference>
<comment type="similarity">
    <text evidence="1 5">Belongs to the purine/pyrimidine phosphoribosyltransferase family. PyrR subfamily.</text>
</comment>
<dbReference type="InterPro" id="IPR050137">
    <property type="entry name" value="PyrR_bifunctional"/>
</dbReference>
<dbReference type="HAMAP" id="MF_01219">
    <property type="entry name" value="PyrR"/>
    <property type="match status" value="1"/>
</dbReference>
<evidence type="ECO:0000256" key="5">
    <source>
        <dbReference type="HAMAP-Rule" id="MF_01219"/>
    </source>
</evidence>
<evidence type="ECO:0000256" key="3">
    <source>
        <dbReference type="ARBA" id="ARBA00023015"/>
    </source>
</evidence>
<dbReference type="InterPro" id="IPR029057">
    <property type="entry name" value="PRTase-like"/>
</dbReference>
<dbReference type="EMBL" id="AZFT01000053">
    <property type="protein sequence ID" value="KRL83900.1"/>
    <property type="molecule type" value="Genomic_DNA"/>
</dbReference>
<gene>
    <name evidence="5" type="primary">pyrR</name>
    <name evidence="7" type="ORF">FC32_GL001168</name>
</gene>
<accession>A0A0R1TR31</accession>
<dbReference type="GO" id="GO:0003723">
    <property type="term" value="F:RNA binding"/>
    <property type="evidence" value="ECO:0007669"/>
    <property type="project" value="UniProtKB-UniRule"/>
</dbReference>
<keyword evidence="8" id="KW-1185">Reference proteome</keyword>
<keyword evidence="4 5" id="KW-0804">Transcription</keyword>
<dbReference type="Proteomes" id="UP000051324">
    <property type="component" value="Unassembled WGS sequence"/>
</dbReference>
<dbReference type="Pfam" id="PF00156">
    <property type="entry name" value="Pribosyltran"/>
    <property type="match status" value="1"/>
</dbReference>
<dbReference type="SUPFAM" id="SSF53271">
    <property type="entry name" value="PRTase-like"/>
    <property type="match status" value="1"/>
</dbReference>
<evidence type="ECO:0000313" key="8">
    <source>
        <dbReference type="Proteomes" id="UP000051324"/>
    </source>
</evidence>
<dbReference type="eggNOG" id="COG2065">
    <property type="taxonomic scope" value="Bacteria"/>
</dbReference>
<comment type="subunit">
    <text evidence="5">Homodimer and homohexamer; in equilibrium.</text>
</comment>
<dbReference type="OrthoDB" id="9802227at2"/>
<dbReference type="PANTHER" id="PTHR11608:SF0">
    <property type="entry name" value="BIFUNCTIONAL PROTEIN PYRR"/>
    <property type="match status" value="1"/>
</dbReference>
<dbReference type="PANTHER" id="PTHR11608">
    <property type="entry name" value="BIFUNCTIONAL PROTEIN PYRR"/>
    <property type="match status" value="1"/>
</dbReference>
<comment type="caution">
    <text evidence="7">The sequence shown here is derived from an EMBL/GenBank/DDBJ whole genome shotgun (WGS) entry which is preliminary data.</text>
</comment>
<protein>
    <recommendedName>
        <fullName evidence="5">Bifunctional protein PyrR</fullName>
    </recommendedName>
    <domain>
        <recommendedName>
            <fullName evidence="5">Pyrimidine operon regulatory protein</fullName>
        </recommendedName>
    </domain>
    <domain>
        <recommendedName>
            <fullName evidence="5">Uracil phosphoribosyltransferase</fullName>
            <shortName evidence="5">UPRTase</shortName>
            <ecNumber evidence="5">2.4.2.9</ecNumber>
        </recommendedName>
    </domain>
</protein>
<dbReference type="AlphaFoldDB" id="A0A0R1TR31"/>
<keyword evidence="5 7" id="KW-0808">Transferase</keyword>
<dbReference type="STRING" id="1423724.FC32_GL001168"/>
<dbReference type="RefSeq" id="WP_025087418.1">
    <property type="nucleotide sequence ID" value="NZ_AZFT01000053.1"/>
</dbReference>
<evidence type="ECO:0000256" key="1">
    <source>
        <dbReference type="ARBA" id="ARBA00005565"/>
    </source>
</evidence>
<keyword evidence="2 5" id="KW-0806">Transcription termination</keyword>
<comment type="function">
    <text evidence="5">Regulates transcriptional attenuation of the pyrimidine nucleotide (pyr) operon by binding in a uridine-dependent manner to specific sites on pyr mRNA. This disrupts an antiterminator hairpin in the RNA and favors formation of a downstream transcription terminator, leading to a reduced expression of downstream genes.</text>
</comment>
<feature type="domain" description="Phosphoribosyltransferase" evidence="6">
    <location>
        <begin position="4"/>
        <end position="156"/>
    </location>
</feature>